<dbReference type="Gene3D" id="2.60.120.10">
    <property type="entry name" value="Jelly Rolls"/>
    <property type="match status" value="1"/>
</dbReference>
<dbReference type="PANTHER" id="PTHR43280">
    <property type="entry name" value="ARAC-FAMILY TRANSCRIPTIONAL REGULATOR"/>
    <property type="match status" value="1"/>
</dbReference>
<dbReference type="SUPFAM" id="SSF46689">
    <property type="entry name" value="Homeodomain-like"/>
    <property type="match status" value="2"/>
</dbReference>
<dbReference type="InterPro" id="IPR014710">
    <property type="entry name" value="RmlC-like_jellyroll"/>
</dbReference>
<accession>A0ABW0HRD2</accession>
<keyword evidence="3" id="KW-0804">Transcription</keyword>
<dbReference type="InterPro" id="IPR003313">
    <property type="entry name" value="AraC-bd"/>
</dbReference>
<feature type="domain" description="HTH araC/xylS-type" evidence="4">
    <location>
        <begin position="190"/>
        <end position="288"/>
    </location>
</feature>
<dbReference type="InterPro" id="IPR018060">
    <property type="entry name" value="HTH_AraC"/>
</dbReference>
<organism evidence="5 6">
    <name type="scientific">Cohnella soli</name>
    <dbReference type="NCBI Taxonomy" id="425005"/>
    <lineage>
        <taxon>Bacteria</taxon>
        <taxon>Bacillati</taxon>
        <taxon>Bacillota</taxon>
        <taxon>Bacilli</taxon>
        <taxon>Bacillales</taxon>
        <taxon>Paenibacillaceae</taxon>
        <taxon>Cohnella</taxon>
    </lineage>
</organism>
<name>A0ABW0HRD2_9BACL</name>
<sequence length="292" mass="34139">MHTYPVHDDVFAYFKLKKNQVPFYILEQTITESTDLHHHDFVEFSFVLQGKALENIDGKTYEMTPGTARILPPNQIHAIEVDPQNPLHLYCCMFDFYLLLESPFDDQLAKSILQAGDTLPYYTKLDGSSYEEMHRLCKKIKRECTASYVGRNSAIRAALLEILLVYVRSFANQDLTEQSLHTETSNHIEWNIIHFVNKHFFQPLTIKDLSERFGVSSSYISKLFKRQLNTYFVDYLHALRIRRAKSLLLSTDMHIYEISVESGFDSFRTFSRLFKQATLLTPRDFRNARCIP</sequence>
<evidence type="ECO:0000259" key="4">
    <source>
        <dbReference type="PROSITE" id="PS01124"/>
    </source>
</evidence>
<dbReference type="SUPFAM" id="SSF51215">
    <property type="entry name" value="Regulatory protein AraC"/>
    <property type="match status" value="1"/>
</dbReference>
<dbReference type="Pfam" id="PF02311">
    <property type="entry name" value="AraC_binding"/>
    <property type="match status" value="1"/>
</dbReference>
<comment type="caution">
    <text evidence="5">The sequence shown here is derived from an EMBL/GenBank/DDBJ whole genome shotgun (WGS) entry which is preliminary data.</text>
</comment>
<protein>
    <submittedName>
        <fullName evidence="5">Helix-turn-helix domain-containing protein</fullName>
    </submittedName>
</protein>
<evidence type="ECO:0000256" key="2">
    <source>
        <dbReference type="ARBA" id="ARBA00023125"/>
    </source>
</evidence>
<dbReference type="PANTHER" id="PTHR43280:SF2">
    <property type="entry name" value="HTH-TYPE TRANSCRIPTIONAL REGULATOR EXSA"/>
    <property type="match status" value="1"/>
</dbReference>
<dbReference type="Gene3D" id="1.10.10.60">
    <property type="entry name" value="Homeodomain-like"/>
    <property type="match status" value="2"/>
</dbReference>
<keyword evidence="6" id="KW-1185">Reference proteome</keyword>
<dbReference type="Proteomes" id="UP001596113">
    <property type="component" value="Unassembled WGS sequence"/>
</dbReference>
<proteinExistence type="predicted"/>
<gene>
    <name evidence="5" type="ORF">ACFPOF_10220</name>
</gene>
<keyword evidence="1" id="KW-0805">Transcription regulation</keyword>
<dbReference type="Pfam" id="PF12833">
    <property type="entry name" value="HTH_18"/>
    <property type="match status" value="1"/>
</dbReference>
<keyword evidence="2" id="KW-0238">DNA-binding</keyword>
<dbReference type="InterPro" id="IPR037923">
    <property type="entry name" value="HTH-like"/>
</dbReference>
<reference evidence="6" key="1">
    <citation type="journal article" date="2019" name="Int. J. Syst. Evol. Microbiol.">
        <title>The Global Catalogue of Microorganisms (GCM) 10K type strain sequencing project: providing services to taxonomists for standard genome sequencing and annotation.</title>
        <authorList>
            <consortium name="The Broad Institute Genomics Platform"/>
            <consortium name="The Broad Institute Genome Sequencing Center for Infectious Disease"/>
            <person name="Wu L."/>
            <person name="Ma J."/>
        </authorList>
    </citation>
    <scope>NUCLEOTIDE SEQUENCE [LARGE SCALE GENOMIC DNA]</scope>
    <source>
        <strain evidence="6">CGMCC 1.18575</strain>
    </source>
</reference>
<evidence type="ECO:0000256" key="3">
    <source>
        <dbReference type="ARBA" id="ARBA00023163"/>
    </source>
</evidence>
<dbReference type="RefSeq" id="WP_378132144.1">
    <property type="nucleotide sequence ID" value="NZ_JBHSMI010000020.1"/>
</dbReference>
<dbReference type="InterPro" id="IPR009057">
    <property type="entry name" value="Homeodomain-like_sf"/>
</dbReference>
<dbReference type="SMART" id="SM00342">
    <property type="entry name" value="HTH_ARAC"/>
    <property type="match status" value="1"/>
</dbReference>
<evidence type="ECO:0000256" key="1">
    <source>
        <dbReference type="ARBA" id="ARBA00023015"/>
    </source>
</evidence>
<evidence type="ECO:0000313" key="5">
    <source>
        <dbReference type="EMBL" id="MFC5403103.1"/>
    </source>
</evidence>
<dbReference type="EMBL" id="JBHSMI010000020">
    <property type="protein sequence ID" value="MFC5403103.1"/>
    <property type="molecule type" value="Genomic_DNA"/>
</dbReference>
<dbReference type="PROSITE" id="PS01124">
    <property type="entry name" value="HTH_ARAC_FAMILY_2"/>
    <property type="match status" value="1"/>
</dbReference>
<evidence type="ECO:0000313" key="6">
    <source>
        <dbReference type="Proteomes" id="UP001596113"/>
    </source>
</evidence>